<evidence type="ECO:0000313" key="2">
    <source>
        <dbReference type="Proteomes" id="UP000177506"/>
    </source>
</evidence>
<accession>A0A1G1TDN2</accession>
<dbReference type="AlphaFoldDB" id="A0A1G1TDN2"/>
<dbReference type="RefSeq" id="WP_070745131.1">
    <property type="nucleotide sequence ID" value="NZ_MDZA01000312.1"/>
</dbReference>
<dbReference type="GO" id="GO:0016301">
    <property type="term" value="F:kinase activity"/>
    <property type="evidence" value="ECO:0007669"/>
    <property type="project" value="UniProtKB-KW"/>
</dbReference>
<protein>
    <submittedName>
        <fullName evidence="1">N-acetylglucosamine kinase</fullName>
    </submittedName>
</protein>
<dbReference type="Gene3D" id="1.10.720.160">
    <property type="match status" value="1"/>
</dbReference>
<dbReference type="CDD" id="cd24079">
    <property type="entry name" value="ASKHA_NBD_PG1100-like"/>
    <property type="match status" value="1"/>
</dbReference>
<keyword evidence="1" id="KW-0418">Kinase</keyword>
<sequence length="286" mass="30450">MLLLADGGSTKCSWCLLDDAPSTPPTHFTTEGYNPYFWDSAAIAASLASGLPVGVAPERVRAVHYYGAGVLSPAKAEVVAGALRQVFPGAQVHVAEDLLAAARALLGRAPGFAAILGTGTNSCLFDGEKITHVVESLGYSLGDEGAGTYLGRLLLRDYLRGRVPAGLAAAMRASHGLGDLSEVLDRLYSQPLPNRFLASFARLAREHYHEPYCQAAVAQTFEAFFQQIVTHYPDYQRYSFNCVGSVGYHFRDALAAAATRHGMAVGHILQGPIDALAAYHRAAAAQ</sequence>
<keyword evidence="1" id="KW-0808">Transferase</keyword>
<dbReference type="PANTHER" id="PTHR43190:SF3">
    <property type="entry name" value="N-ACETYL-D-GLUCOSAMINE KINASE"/>
    <property type="match status" value="1"/>
</dbReference>
<dbReference type="Proteomes" id="UP000177506">
    <property type="component" value="Unassembled WGS sequence"/>
</dbReference>
<gene>
    <name evidence="1" type="ORF">BEN49_01240</name>
</gene>
<dbReference type="PANTHER" id="PTHR43190">
    <property type="entry name" value="N-ACETYL-D-GLUCOSAMINE KINASE"/>
    <property type="match status" value="1"/>
</dbReference>
<name>A0A1G1TDN2_9BACT</name>
<keyword evidence="2" id="KW-1185">Reference proteome</keyword>
<evidence type="ECO:0000313" key="1">
    <source>
        <dbReference type="EMBL" id="OGX88988.1"/>
    </source>
</evidence>
<reference evidence="1 2" key="1">
    <citation type="submission" date="2016-08" db="EMBL/GenBank/DDBJ databases">
        <title>Hymenobacter coccineus sp. nov., Hymenobacter lapidarius sp. nov. and Hymenobacter glacialis sp. nov., isolated from Antarctic soil.</title>
        <authorList>
            <person name="Sedlacek I."/>
            <person name="Kralova S."/>
            <person name="Kyrova K."/>
            <person name="Maslanova I."/>
            <person name="Stankova E."/>
            <person name="Vrbovska V."/>
            <person name="Nemec M."/>
            <person name="Bartak M."/>
            <person name="Svec P."/>
            <person name="Busse H.-J."/>
            <person name="Pantucek R."/>
        </authorList>
    </citation>
    <scope>NUCLEOTIDE SEQUENCE [LARGE SCALE GENOMIC DNA]</scope>
    <source>
        <strain evidence="1 2">CCM 8649</strain>
    </source>
</reference>
<comment type="caution">
    <text evidence="1">The sequence shown here is derived from an EMBL/GenBank/DDBJ whole genome shotgun (WGS) entry which is preliminary data.</text>
</comment>
<dbReference type="SUPFAM" id="SSF53067">
    <property type="entry name" value="Actin-like ATPase domain"/>
    <property type="match status" value="2"/>
</dbReference>
<dbReference type="EMBL" id="MDZA01000312">
    <property type="protein sequence ID" value="OGX88988.1"/>
    <property type="molecule type" value="Genomic_DNA"/>
</dbReference>
<proteinExistence type="predicted"/>
<dbReference type="InterPro" id="IPR043129">
    <property type="entry name" value="ATPase_NBD"/>
</dbReference>
<organism evidence="1 2">
    <name type="scientific">Hymenobacter coccineus</name>
    <dbReference type="NCBI Taxonomy" id="1908235"/>
    <lineage>
        <taxon>Bacteria</taxon>
        <taxon>Pseudomonadati</taxon>
        <taxon>Bacteroidota</taxon>
        <taxon>Cytophagia</taxon>
        <taxon>Cytophagales</taxon>
        <taxon>Hymenobacteraceae</taxon>
        <taxon>Hymenobacter</taxon>
    </lineage>
</organism>
<dbReference type="InterPro" id="IPR052519">
    <property type="entry name" value="Euk-type_GlcNAc_Kinase"/>
</dbReference>
<dbReference type="OrthoDB" id="871343at2"/>
<dbReference type="Gene3D" id="3.30.420.40">
    <property type="match status" value="2"/>
</dbReference>